<feature type="coiled-coil region" evidence="1">
    <location>
        <begin position="14"/>
        <end position="41"/>
    </location>
</feature>
<gene>
    <name evidence="2" type="ORF">DXF87_25665</name>
</gene>
<organism evidence="2 3">
    <name type="scientific">Enterobacter roggenkampii</name>
    <dbReference type="NCBI Taxonomy" id="1812935"/>
    <lineage>
        <taxon>Bacteria</taxon>
        <taxon>Pseudomonadati</taxon>
        <taxon>Pseudomonadota</taxon>
        <taxon>Gammaproteobacteria</taxon>
        <taxon>Enterobacterales</taxon>
        <taxon>Enterobacteriaceae</taxon>
        <taxon>Enterobacter</taxon>
        <taxon>Enterobacter cloacae complex</taxon>
    </lineage>
</organism>
<dbReference type="RefSeq" id="WP_205744066.1">
    <property type="nucleotide sequence ID" value="NZ_QRBW01000229.1"/>
</dbReference>
<name>A0ABD7GP92_9ENTR</name>
<dbReference type="Proteomes" id="UP000255291">
    <property type="component" value="Unassembled WGS sequence"/>
</dbReference>
<evidence type="ECO:0000313" key="2">
    <source>
        <dbReference type="EMBL" id="RDT53856.1"/>
    </source>
</evidence>
<accession>A0ABD7GP92</accession>
<comment type="caution">
    <text evidence="2">The sequence shown here is derived from an EMBL/GenBank/DDBJ whole genome shotgun (WGS) entry which is preliminary data.</text>
</comment>
<feature type="non-terminal residue" evidence="2">
    <location>
        <position position="1"/>
    </location>
</feature>
<evidence type="ECO:0000256" key="1">
    <source>
        <dbReference type="SAM" id="Coils"/>
    </source>
</evidence>
<dbReference type="EMBL" id="QRBW01000229">
    <property type="protein sequence ID" value="RDT53856.1"/>
    <property type="molecule type" value="Genomic_DNA"/>
</dbReference>
<proteinExistence type="predicted"/>
<sequence length="91" mass="10452">VRQVAQPLRRLNDFTALESTLEDTQRQARSAREQIRTLGNELASTIRPSRELQQAYRDSISDLRSLERAETVQIARLSAMRRELKQAGLDT</sequence>
<keyword evidence="1" id="KW-0175">Coiled coil</keyword>
<reference evidence="2 3" key="1">
    <citation type="submission" date="2018-07" db="EMBL/GenBank/DDBJ databases">
        <title>The use of a cohorting ward and systematic surveillance cultures for the control of a Klebsiella pneumoniae carbapenemase (KPC)-producing Enterobacteriaceae outbreak.</title>
        <authorList>
            <person name="Doi Y."/>
        </authorList>
    </citation>
    <scope>NUCLEOTIDE SEQUENCE [LARGE SCALE GENOMIC DNA]</scope>
    <source>
        <strain evidence="2 3">1-RC-17-04017</strain>
    </source>
</reference>
<evidence type="ECO:0000313" key="3">
    <source>
        <dbReference type="Proteomes" id="UP000255291"/>
    </source>
</evidence>
<protein>
    <submittedName>
        <fullName evidence="2">Tail length tape measure protein</fullName>
    </submittedName>
</protein>
<dbReference type="AlphaFoldDB" id="A0ABD7GP92"/>
<feature type="non-terminal residue" evidence="2">
    <location>
        <position position="91"/>
    </location>
</feature>